<dbReference type="SUPFAM" id="SSF53187">
    <property type="entry name" value="Zn-dependent exopeptidases"/>
    <property type="match status" value="1"/>
</dbReference>
<dbReference type="InterPro" id="IPR050072">
    <property type="entry name" value="Peptidase_M20A"/>
</dbReference>
<dbReference type="NCBIfam" id="NF005913">
    <property type="entry name" value="PRK07906.1"/>
    <property type="match status" value="1"/>
</dbReference>
<dbReference type="Gene3D" id="3.40.630.10">
    <property type="entry name" value="Zn peptidases"/>
    <property type="match status" value="1"/>
</dbReference>
<proteinExistence type="inferred from homology"/>
<evidence type="ECO:0000256" key="5">
    <source>
        <dbReference type="ARBA" id="ARBA00022833"/>
    </source>
</evidence>
<dbReference type="PANTHER" id="PTHR43808">
    <property type="entry name" value="ACETYLORNITHINE DEACETYLASE"/>
    <property type="match status" value="1"/>
</dbReference>
<dbReference type="EMBL" id="JAUSXK010000001">
    <property type="protein sequence ID" value="MDQ0644543.1"/>
    <property type="molecule type" value="Genomic_DNA"/>
</dbReference>
<gene>
    <name evidence="7" type="ORF">QFZ46_002703</name>
</gene>
<dbReference type="PANTHER" id="PTHR43808:SF8">
    <property type="entry name" value="PEPTIDASE M20 DIMERISATION DOMAIN-CONTAINING PROTEIN"/>
    <property type="match status" value="1"/>
</dbReference>
<dbReference type="InterPro" id="IPR036264">
    <property type="entry name" value="Bact_exopeptidase_dim_dom"/>
</dbReference>
<dbReference type="Pfam" id="PF01546">
    <property type="entry name" value="Peptidase_M20"/>
    <property type="match status" value="1"/>
</dbReference>
<dbReference type="Gene3D" id="3.30.70.360">
    <property type="match status" value="1"/>
</dbReference>
<evidence type="ECO:0000256" key="1">
    <source>
        <dbReference type="ARBA" id="ARBA00001947"/>
    </source>
</evidence>
<comment type="cofactor">
    <cofactor evidence="1">
        <name>Zn(2+)</name>
        <dbReference type="ChEBI" id="CHEBI:29105"/>
    </cofactor>
</comment>
<protein>
    <submittedName>
        <fullName evidence="7">Acetylornithine deacetylase/succinyl-diaminopimelate desuccinylase-like protein</fullName>
    </submittedName>
</protein>
<keyword evidence="4" id="KW-0378">Hydrolase</keyword>
<dbReference type="Pfam" id="PF07687">
    <property type="entry name" value="M20_dimer"/>
    <property type="match status" value="1"/>
</dbReference>
<comment type="similarity">
    <text evidence="2">Belongs to the peptidase M20A family.</text>
</comment>
<keyword evidence="5" id="KW-0862">Zinc</keyword>
<dbReference type="Proteomes" id="UP001239085">
    <property type="component" value="Unassembled WGS sequence"/>
</dbReference>
<evidence type="ECO:0000256" key="2">
    <source>
        <dbReference type="ARBA" id="ARBA00006247"/>
    </source>
</evidence>
<evidence type="ECO:0000256" key="4">
    <source>
        <dbReference type="ARBA" id="ARBA00022801"/>
    </source>
</evidence>
<evidence type="ECO:0000259" key="6">
    <source>
        <dbReference type="Pfam" id="PF07687"/>
    </source>
</evidence>
<sequence length="437" mass="46500">MTLSRLEEEALGFVRDLIRIDSINTGDLSTIGDGETRAARFVQASLEEAGIETSFVEPVPGRGSVIARLRGTDPDAGALIVHAHLDVVPVNADAWTHPPFSAEIEDGLLYGRGAVDMKNFAGVILAVARHFARSGIRHRRDLIFAFLADEESGGVWGASWLVDNRPDLFTGATEAISEVGGFSVPLVDDRRAYLFATAEKGVGGLRLIARGEAGHASRPLPSDPVPQLAGAVARIGAHRFPVVRTPALSRFLAVFGEARGVTFTDENLDAELEDLGFVGRVIAAAARNTAAPTVLRAGDKSNIIPGSAEALVDYRALPDGEDDLLAEVERLAGETVEVERLRSMKPVASPVDGPFVEVISAALTAEDPDGVVVPYLLPASTDNKHFARLGVNGYGFVPLRVPDDFDVYGQFHSADECVPVESLYFCARVTAGILATA</sequence>
<evidence type="ECO:0000313" key="7">
    <source>
        <dbReference type="EMBL" id="MDQ0644543.1"/>
    </source>
</evidence>
<dbReference type="SUPFAM" id="SSF55031">
    <property type="entry name" value="Bacterial exopeptidase dimerisation domain"/>
    <property type="match status" value="1"/>
</dbReference>
<dbReference type="RefSeq" id="WP_307362378.1">
    <property type="nucleotide sequence ID" value="NZ_JAUSXK010000001.1"/>
</dbReference>
<evidence type="ECO:0000313" key="8">
    <source>
        <dbReference type="Proteomes" id="UP001239085"/>
    </source>
</evidence>
<comment type="caution">
    <text evidence="7">The sequence shown here is derived from an EMBL/GenBank/DDBJ whole genome shotgun (WGS) entry which is preliminary data.</text>
</comment>
<dbReference type="InterPro" id="IPR001261">
    <property type="entry name" value="ArgE/DapE_CS"/>
</dbReference>
<feature type="domain" description="Peptidase M20 dimerisation" evidence="6">
    <location>
        <begin position="197"/>
        <end position="333"/>
    </location>
</feature>
<dbReference type="PROSITE" id="PS00759">
    <property type="entry name" value="ARGE_DAPE_CPG2_2"/>
    <property type="match status" value="1"/>
</dbReference>
<name>A0ABU0PB31_9MICO</name>
<keyword evidence="3" id="KW-0479">Metal-binding</keyword>
<evidence type="ECO:0000256" key="3">
    <source>
        <dbReference type="ARBA" id="ARBA00022723"/>
    </source>
</evidence>
<dbReference type="InterPro" id="IPR002933">
    <property type="entry name" value="Peptidase_M20"/>
</dbReference>
<keyword evidence="8" id="KW-1185">Reference proteome</keyword>
<dbReference type="Gene3D" id="1.10.150.900">
    <property type="match status" value="1"/>
</dbReference>
<dbReference type="InterPro" id="IPR011650">
    <property type="entry name" value="Peptidase_M20_dimer"/>
</dbReference>
<accession>A0ABU0PB31</accession>
<organism evidence="7 8">
    <name type="scientific">Microbacterium murale</name>
    <dbReference type="NCBI Taxonomy" id="1081040"/>
    <lineage>
        <taxon>Bacteria</taxon>
        <taxon>Bacillati</taxon>
        <taxon>Actinomycetota</taxon>
        <taxon>Actinomycetes</taxon>
        <taxon>Micrococcales</taxon>
        <taxon>Microbacteriaceae</taxon>
        <taxon>Microbacterium</taxon>
    </lineage>
</organism>
<reference evidence="7 8" key="1">
    <citation type="submission" date="2023-07" db="EMBL/GenBank/DDBJ databases">
        <title>Comparative genomics of wheat-associated soil bacteria to identify genetic determinants of phenazine resistance.</title>
        <authorList>
            <person name="Mouncey N."/>
        </authorList>
    </citation>
    <scope>NUCLEOTIDE SEQUENCE [LARGE SCALE GENOMIC DNA]</scope>
    <source>
        <strain evidence="7 8">W2I7</strain>
    </source>
</reference>